<evidence type="ECO:0000259" key="3">
    <source>
        <dbReference type="Pfam" id="PF03217"/>
    </source>
</evidence>
<sequence length="465" mass="48980">MKKNLRIVSAAAALLAVAPVAASAVSVNAADSTATTTAKATDYTNINLGGATVSNNENQVDVTPALTLNGKKGNIKASLTGSITASFGGKSFTANLTGADQNNVTINGNAAKDELANVNAGDTVTVSVANVGFNFSSENKGKKVTFKSSNSNATFASSNSNAQVSADGKTVTATLDQNGTVSGLTVVTTLNALDTTNTNNVVFYNIATGQPVNSGDAMVLADYNNQLNTAKLVSTIKSNFVAVQRTSTDLSANQNGAQNQNDFISSNGANAKINVEAASNINDQLKAQGITVDPNGNFTAPHSFKVTVKATSDVNGKSKELPVTFTVANVAEPTVASQSKMIMHNAYYYKEDGTTRANNDKAKRYESVTVAMSTKKIGDKNFYEVIKDGKATGTYINADNIDGTKRTLKHNAYVYATSKKRANKFVLKKGEEVTTYGGTYTFKNGKQYYKIGNDTKKTYVKVSNF</sequence>
<feature type="domain" description="S-layer protein" evidence="5">
    <location>
        <begin position="208"/>
        <end position="329"/>
    </location>
</feature>
<reference evidence="6" key="1">
    <citation type="submission" date="2016-04" db="EMBL/GenBank/DDBJ databases">
        <authorList>
            <person name="Evans L.H."/>
            <person name="Alamgir A."/>
            <person name="Owens N."/>
            <person name="Weber N.D."/>
            <person name="Virtaneva K."/>
            <person name="Barbian K."/>
            <person name="Babar A."/>
            <person name="Rosenke K."/>
        </authorList>
    </citation>
    <scope>NUCLEOTIDE SEQUENCE</scope>
    <source>
        <strain evidence="6">LLY-4</strain>
    </source>
</reference>
<dbReference type="InterPro" id="IPR004903">
    <property type="entry name" value="S-layer_prot"/>
</dbReference>
<comment type="function">
    <text evidence="1">The S-layer is a paracrystalline mono-layered assembly of proteins which coat the surface of bacteria.</text>
</comment>
<protein>
    <recommendedName>
        <fullName evidence="1">S-layer protein</fullName>
    </recommendedName>
</protein>
<dbReference type="GO" id="GO:0009274">
    <property type="term" value="C:peptidoglycan-based cell wall"/>
    <property type="evidence" value="ECO:0007669"/>
    <property type="project" value="InterPro"/>
</dbReference>
<organism evidence="6">
    <name type="scientific">Lactobacillus crispatus</name>
    <dbReference type="NCBI Taxonomy" id="47770"/>
    <lineage>
        <taxon>Bacteria</taxon>
        <taxon>Bacillati</taxon>
        <taxon>Bacillota</taxon>
        <taxon>Bacilli</taxon>
        <taxon>Lactobacillales</taxon>
        <taxon>Lactobacillaceae</taxon>
        <taxon>Lactobacillus</taxon>
    </lineage>
</organism>
<name>A0A173DWD0_9LACO</name>
<feature type="domain" description="S-layer protein C-terminal" evidence="3">
    <location>
        <begin position="333"/>
        <end position="398"/>
    </location>
</feature>
<dbReference type="InterPro" id="IPR055005">
    <property type="entry name" value="SlpA_D2"/>
</dbReference>
<proteinExistence type="predicted"/>
<evidence type="ECO:0000256" key="2">
    <source>
        <dbReference type="SAM" id="SignalP"/>
    </source>
</evidence>
<feature type="domain" description="S-layer protein C-terminal" evidence="3">
    <location>
        <begin position="399"/>
        <end position="463"/>
    </location>
</feature>
<feature type="domain" description="S-layer protein N-terminal" evidence="4">
    <location>
        <begin position="41"/>
        <end position="195"/>
    </location>
</feature>
<keyword evidence="1" id="KW-0134">Cell wall</keyword>
<dbReference type="AlphaFoldDB" id="A0A173DWD0"/>
<accession>A0A173DWD0</accession>
<feature type="signal peptide" evidence="2">
    <location>
        <begin position="1"/>
        <end position="29"/>
    </location>
</feature>
<keyword evidence="1" id="KW-0964">Secreted</keyword>
<dbReference type="EMBL" id="KX029320">
    <property type="protein sequence ID" value="ANG60755.1"/>
    <property type="molecule type" value="Genomic_DNA"/>
</dbReference>
<dbReference type="InterPro" id="IPR055006">
    <property type="entry name" value="SlpA_N"/>
</dbReference>
<dbReference type="Pfam" id="PF22797">
    <property type="entry name" value="SlpA_D2"/>
    <property type="match status" value="1"/>
</dbReference>
<keyword evidence="1" id="KW-0701">S-layer</keyword>
<dbReference type="InterPro" id="IPR024968">
    <property type="entry name" value="SlpA_C_lactobacillus"/>
</dbReference>
<dbReference type="PRINTS" id="PR01729">
    <property type="entry name" value="SURFACELAYER"/>
</dbReference>
<evidence type="ECO:0000259" key="4">
    <source>
        <dbReference type="Pfam" id="PF22796"/>
    </source>
</evidence>
<evidence type="ECO:0000313" key="6">
    <source>
        <dbReference type="EMBL" id="ANG60755.1"/>
    </source>
</evidence>
<dbReference type="Pfam" id="PF03217">
    <property type="entry name" value="SlpA"/>
    <property type="match status" value="2"/>
</dbReference>
<dbReference type="GO" id="GO:0030115">
    <property type="term" value="C:S-layer"/>
    <property type="evidence" value="ECO:0007669"/>
    <property type="project" value="UniProtKB-SubCell"/>
</dbReference>
<dbReference type="Pfam" id="PF22796">
    <property type="entry name" value="SlpA_N"/>
    <property type="match status" value="1"/>
</dbReference>
<dbReference type="PIRSF" id="PIRSF037863">
    <property type="entry name" value="SLAP"/>
    <property type="match status" value="1"/>
</dbReference>
<comment type="subcellular location">
    <subcellularLocation>
        <location evidence="1">Secreted</location>
        <location evidence="1">Cell wall</location>
        <location evidence="1">S-layer</location>
    </subcellularLocation>
    <text evidence="1">This bacterium is covered by a S-layer with hexagonal symmetry.</text>
</comment>
<evidence type="ECO:0000256" key="1">
    <source>
        <dbReference type="PIRNR" id="PIRNR037863"/>
    </source>
</evidence>
<evidence type="ECO:0000259" key="5">
    <source>
        <dbReference type="Pfam" id="PF22797"/>
    </source>
</evidence>
<keyword evidence="2" id="KW-0732">Signal</keyword>
<feature type="chain" id="PRO_5008006210" description="S-layer protein" evidence="2">
    <location>
        <begin position="30"/>
        <end position="465"/>
    </location>
</feature>
<dbReference type="GO" id="GO:0005199">
    <property type="term" value="F:structural constituent of cell wall"/>
    <property type="evidence" value="ECO:0007669"/>
    <property type="project" value="InterPro"/>
</dbReference>